<feature type="transmembrane region" description="Helical" evidence="2">
    <location>
        <begin position="6"/>
        <end position="30"/>
    </location>
</feature>
<comment type="caution">
    <text evidence="3">The sequence shown here is derived from an EMBL/GenBank/DDBJ whole genome shotgun (WGS) entry which is preliminary data.</text>
</comment>
<keyword evidence="4" id="KW-1185">Reference proteome</keyword>
<protein>
    <submittedName>
        <fullName evidence="3">Uncharacterized protein</fullName>
    </submittedName>
</protein>
<evidence type="ECO:0000313" key="3">
    <source>
        <dbReference type="EMBL" id="TNJ67515.1"/>
    </source>
</evidence>
<dbReference type="EMBL" id="VDCQ01000004">
    <property type="protein sequence ID" value="TNJ67515.1"/>
    <property type="molecule type" value="Genomic_DNA"/>
</dbReference>
<dbReference type="AlphaFoldDB" id="A0A5C4TF07"/>
<gene>
    <name evidence="3" type="ORF">FE784_03800</name>
</gene>
<dbReference type="RefSeq" id="WP_139600802.1">
    <property type="nucleotide sequence ID" value="NZ_VDCQ01000004.1"/>
</dbReference>
<evidence type="ECO:0000256" key="1">
    <source>
        <dbReference type="SAM" id="Coils"/>
    </source>
</evidence>
<reference evidence="3 4" key="1">
    <citation type="submission" date="2019-05" db="EMBL/GenBank/DDBJ databases">
        <title>We sequenced the genome of Paenibacillus hemerocallicola KCTC 33185 for further insight into its adaptation and study the phylogeny of Paenibacillus.</title>
        <authorList>
            <person name="Narsing Rao M.P."/>
        </authorList>
    </citation>
    <scope>NUCLEOTIDE SEQUENCE [LARGE SCALE GENOMIC DNA]</scope>
    <source>
        <strain evidence="3 4">KCTC 33185</strain>
    </source>
</reference>
<keyword evidence="2" id="KW-0472">Membrane</keyword>
<evidence type="ECO:0000256" key="2">
    <source>
        <dbReference type="SAM" id="Phobius"/>
    </source>
</evidence>
<keyword evidence="2" id="KW-1133">Transmembrane helix</keyword>
<keyword evidence="2" id="KW-0812">Transmembrane</keyword>
<keyword evidence="1" id="KW-0175">Coiled coil</keyword>
<dbReference type="Proteomes" id="UP000307943">
    <property type="component" value="Unassembled WGS sequence"/>
</dbReference>
<accession>A0A5C4TF07</accession>
<proteinExistence type="predicted"/>
<organism evidence="3 4">
    <name type="scientific">Paenibacillus hemerocallicola</name>
    <dbReference type="NCBI Taxonomy" id="1172614"/>
    <lineage>
        <taxon>Bacteria</taxon>
        <taxon>Bacillati</taxon>
        <taxon>Bacillota</taxon>
        <taxon>Bacilli</taxon>
        <taxon>Bacillales</taxon>
        <taxon>Paenibacillaceae</taxon>
        <taxon>Paenibacillus</taxon>
    </lineage>
</organism>
<sequence>MRIPTYLFRLIGFTFCLGAIPLLILGMISYRISSDELVAKAKQTQLQQLTQTKSDVENLLAKLDLNNAGHAKAGGIVPMAALRTAVRLKRQLKRKQAS</sequence>
<evidence type="ECO:0000313" key="4">
    <source>
        <dbReference type="Proteomes" id="UP000307943"/>
    </source>
</evidence>
<feature type="coiled-coil region" evidence="1">
    <location>
        <begin position="39"/>
        <end position="66"/>
    </location>
</feature>
<name>A0A5C4TF07_9BACL</name>